<name>A0A9D3T574_MEGAT</name>
<evidence type="ECO:0000313" key="1">
    <source>
        <dbReference type="EMBL" id="KAG7471374.1"/>
    </source>
</evidence>
<reference evidence="1" key="1">
    <citation type="submission" date="2021-01" db="EMBL/GenBank/DDBJ databases">
        <authorList>
            <person name="Zahm M."/>
            <person name="Roques C."/>
            <person name="Cabau C."/>
            <person name="Klopp C."/>
            <person name="Donnadieu C."/>
            <person name="Jouanno E."/>
            <person name="Lampietro C."/>
            <person name="Louis A."/>
            <person name="Herpin A."/>
            <person name="Echchiki A."/>
            <person name="Berthelot C."/>
            <person name="Parey E."/>
            <person name="Roest-Crollius H."/>
            <person name="Braasch I."/>
            <person name="Postlethwait J."/>
            <person name="Bobe J."/>
            <person name="Montfort J."/>
            <person name="Bouchez O."/>
            <person name="Begum T."/>
            <person name="Mejri S."/>
            <person name="Adams A."/>
            <person name="Chen W.-J."/>
            <person name="Guiguen Y."/>
        </authorList>
    </citation>
    <scope>NUCLEOTIDE SEQUENCE</scope>
    <source>
        <strain evidence="1">YG-15Mar2019-1</strain>
        <tissue evidence="1">Brain</tissue>
    </source>
</reference>
<sequence>MLEWCCALHCGTNLKCREYSRGGDKGARRKGSCRKLPKCCTRYQRSNDRSIRRARATGRYRSVGAAASDGTVIRRGVQPCSTYLLHTPPALHARLRCVYTGHTPLRKPEAPIRPDQPGSARFCCAR</sequence>
<dbReference type="AlphaFoldDB" id="A0A9D3T574"/>
<gene>
    <name evidence="1" type="ORF">MATL_G00123980</name>
</gene>
<keyword evidence="2" id="KW-1185">Reference proteome</keyword>
<comment type="caution">
    <text evidence="1">The sequence shown here is derived from an EMBL/GenBank/DDBJ whole genome shotgun (WGS) entry which is preliminary data.</text>
</comment>
<protein>
    <submittedName>
        <fullName evidence="1">Uncharacterized protein</fullName>
    </submittedName>
</protein>
<evidence type="ECO:0000313" key="2">
    <source>
        <dbReference type="Proteomes" id="UP001046870"/>
    </source>
</evidence>
<dbReference type="Proteomes" id="UP001046870">
    <property type="component" value="Chromosome 9"/>
</dbReference>
<dbReference type="EMBL" id="JAFDVH010000009">
    <property type="protein sequence ID" value="KAG7471374.1"/>
    <property type="molecule type" value="Genomic_DNA"/>
</dbReference>
<organism evidence="1 2">
    <name type="scientific">Megalops atlanticus</name>
    <name type="common">Tarpon</name>
    <name type="synonym">Clupea gigantea</name>
    <dbReference type="NCBI Taxonomy" id="7932"/>
    <lineage>
        <taxon>Eukaryota</taxon>
        <taxon>Metazoa</taxon>
        <taxon>Chordata</taxon>
        <taxon>Craniata</taxon>
        <taxon>Vertebrata</taxon>
        <taxon>Euteleostomi</taxon>
        <taxon>Actinopterygii</taxon>
        <taxon>Neopterygii</taxon>
        <taxon>Teleostei</taxon>
        <taxon>Elopiformes</taxon>
        <taxon>Megalopidae</taxon>
        <taxon>Megalops</taxon>
    </lineage>
</organism>
<accession>A0A9D3T574</accession>
<proteinExistence type="predicted"/>